<dbReference type="EMBL" id="FNVT01000015">
    <property type="protein sequence ID" value="SEH00207.1"/>
    <property type="molecule type" value="Genomic_DNA"/>
</dbReference>
<evidence type="ECO:0000259" key="1">
    <source>
        <dbReference type="PROSITE" id="PS51664"/>
    </source>
</evidence>
<protein>
    <submittedName>
        <fullName evidence="2">Ribosomal protein S12 methylthiotransferase accessory factor</fullName>
    </submittedName>
</protein>
<dbReference type="NCBIfam" id="TIGR00702">
    <property type="entry name" value="YcaO-type kinase domain"/>
    <property type="match status" value="1"/>
</dbReference>
<dbReference type="Proteomes" id="UP000236732">
    <property type="component" value="Unassembled WGS sequence"/>
</dbReference>
<keyword evidence="3" id="KW-1185">Reference proteome</keyword>
<feature type="domain" description="YcaO" evidence="1">
    <location>
        <begin position="64"/>
        <end position="380"/>
    </location>
</feature>
<dbReference type="GO" id="GO:0005840">
    <property type="term" value="C:ribosome"/>
    <property type="evidence" value="ECO:0007669"/>
    <property type="project" value="UniProtKB-KW"/>
</dbReference>
<dbReference type="InterPro" id="IPR003776">
    <property type="entry name" value="YcaO-like_dom"/>
</dbReference>
<keyword evidence="2" id="KW-0689">Ribosomal protein</keyword>
<dbReference type="Pfam" id="PF02624">
    <property type="entry name" value="YcaO"/>
    <property type="match status" value="1"/>
</dbReference>
<dbReference type="GO" id="GO:0016740">
    <property type="term" value="F:transferase activity"/>
    <property type="evidence" value="ECO:0007669"/>
    <property type="project" value="UniProtKB-KW"/>
</dbReference>
<dbReference type="Gene3D" id="3.30.160.660">
    <property type="match status" value="1"/>
</dbReference>
<dbReference type="PANTHER" id="PTHR37809">
    <property type="entry name" value="RIBOSOMAL PROTEIN S12 METHYLTHIOTRANSFERASE ACCESSORY FACTOR YCAO"/>
    <property type="match status" value="1"/>
</dbReference>
<reference evidence="2 3" key="1">
    <citation type="submission" date="2016-10" db="EMBL/GenBank/DDBJ databases">
        <authorList>
            <person name="de Groot N.N."/>
        </authorList>
    </citation>
    <scope>NUCLEOTIDE SEQUENCE [LARGE SCALE GENOMIC DNA]</scope>
    <source>
        <strain evidence="2 3">CGMCC 4.7037</strain>
    </source>
</reference>
<name>A0A1H6EQR9_9ACTN</name>
<dbReference type="PANTHER" id="PTHR37809:SF1">
    <property type="entry name" value="RIBOSOMAL PROTEIN S12 METHYLTHIOTRANSFERASE ACCESSORY FACTOR YCAO"/>
    <property type="match status" value="1"/>
</dbReference>
<evidence type="ECO:0000313" key="2">
    <source>
        <dbReference type="EMBL" id="SEH00207.1"/>
    </source>
</evidence>
<accession>A0A1H6EQR9</accession>
<gene>
    <name evidence="2" type="ORF">SAMN05444920_115186</name>
</gene>
<dbReference type="RefSeq" id="WP_160150557.1">
    <property type="nucleotide sequence ID" value="NZ_FNVT01000015.1"/>
</dbReference>
<keyword evidence="2" id="KW-0808">Transferase</keyword>
<keyword evidence="2" id="KW-0687">Ribonucleoprotein</keyword>
<dbReference type="OrthoDB" id="109999at2"/>
<organism evidence="2 3">
    <name type="scientific">Nonomuraea solani</name>
    <dbReference type="NCBI Taxonomy" id="1144553"/>
    <lineage>
        <taxon>Bacteria</taxon>
        <taxon>Bacillati</taxon>
        <taxon>Actinomycetota</taxon>
        <taxon>Actinomycetes</taxon>
        <taxon>Streptosporangiales</taxon>
        <taxon>Streptosporangiaceae</taxon>
        <taxon>Nonomuraea</taxon>
    </lineage>
</organism>
<dbReference type="PROSITE" id="PS51664">
    <property type="entry name" value="YCAO"/>
    <property type="match status" value="1"/>
</dbReference>
<proteinExistence type="predicted"/>
<evidence type="ECO:0000313" key="3">
    <source>
        <dbReference type="Proteomes" id="UP000236732"/>
    </source>
</evidence>
<dbReference type="AlphaFoldDB" id="A0A1H6EQR9"/>
<sequence>MSEKTLTRGTHRLVPPEETWRRIEPTFAERGITRVADVTGLDDVGIPVCLAVRPDAHSLSVSQGKGLTLELARVSAAMEAIEVSHAEQAVPDLRAPASALPELGYRLTDLDLARPSLVSDRLPLDWTAARWLRSGRATWVPLDYVRISSLVGPGWTVPLFRSSSTGLAGGNSRDEAIVHALCEIIERDAVARSHDLPFDRRPWLDLGTVGDPGCRWLLERYRSGSNAVFVFDATHDLGVPCYEAHIWSPSLPVLFRGSGCHLDPAVALSRALTEAAQVRLATISGSREDLSARVYSLQADRAPRPPADPPGPRVPFCLSDDSTARLADDVALLTDRLARVRHVEPIVVDLPAEPVSVVKVVVQGMRNPLGAEETRPQREG</sequence>